<feature type="compositionally biased region" description="Polar residues" evidence="1">
    <location>
        <begin position="2102"/>
        <end position="2113"/>
    </location>
</feature>
<dbReference type="EMBL" id="JACXVP010000002">
    <property type="protein sequence ID" value="KAG5627273.1"/>
    <property type="molecule type" value="Genomic_DNA"/>
</dbReference>
<evidence type="ECO:0000313" key="3">
    <source>
        <dbReference type="Proteomes" id="UP000824120"/>
    </source>
</evidence>
<proteinExistence type="predicted"/>
<evidence type="ECO:0000313" key="2">
    <source>
        <dbReference type="EMBL" id="KAG5627273.1"/>
    </source>
</evidence>
<feature type="region of interest" description="Disordered" evidence="1">
    <location>
        <begin position="1145"/>
        <end position="1169"/>
    </location>
</feature>
<name>A0A9J6ASI1_SOLCO</name>
<organism evidence="2 3">
    <name type="scientific">Solanum commersonii</name>
    <name type="common">Commerson's wild potato</name>
    <name type="synonym">Commerson's nightshade</name>
    <dbReference type="NCBI Taxonomy" id="4109"/>
    <lineage>
        <taxon>Eukaryota</taxon>
        <taxon>Viridiplantae</taxon>
        <taxon>Streptophyta</taxon>
        <taxon>Embryophyta</taxon>
        <taxon>Tracheophyta</taxon>
        <taxon>Spermatophyta</taxon>
        <taxon>Magnoliopsida</taxon>
        <taxon>eudicotyledons</taxon>
        <taxon>Gunneridae</taxon>
        <taxon>Pentapetalae</taxon>
        <taxon>asterids</taxon>
        <taxon>lamiids</taxon>
        <taxon>Solanales</taxon>
        <taxon>Solanaceae</taxon>
        <taxon>Solanoideae</taxon>
        <taxon>Solaneae</taxon>
        <taxon>Solanum</taxon>
    </lineage>
</organism>
<feature type="compositionally biased region" description="Basic and acidic residues" evidence="1">
    <location>
        <begin position="707"/>
        <end position="722"/>
    </location>
</feature>
<feature type="compositionally biased region" description="Basic and acidic residues" evidence="1">
    <location>
        <begin position="2055"/>
        <end position="2066"/>
    </location>
</feature>
<keyword evidence="3" id="KW-1185">Reference proteome</keyword>
<dbReference type="PANTHER" id="PTHR35833">
    <property type="entry name" value="GALACTOSE-BINDING DOMAIN-LIKE, ARMADILLO-TYPE FOLD PROTEIN-RELATED"/>
    <property type="match status" value="1"/>
</dbReference>
<feature type="region of interest" description="Disordered" evidence="1">
    <location>
        <begin position="356"/>
        <end position="375"/>
    </location>
</feature>
<dbReference type="PANTHER" id="PTHR35833:SF1">
    <property type="entry name" value="GALACTOSE-BINDING DOMAIN-CONTAINING PROTEIN"/>
    <property type="match status" value="1"/>
</dbReference>
<dbReference type="Proteomes" id="UP000824120">
    <property type="component" value="Chromosome 2"/>
</dbReference>
<dbReference type="CDD" id="cd06503">
    <property type="entry name" value="ATP-synt_Fo_b"/>
    <property type="match status" value="1"/>
</dbReference>
<reference evidence="2 3" key="1">
    <citation type="submission" date="2020-09" db="EMBL/GenBank/DDBJ databases">
        <title>De no assembly of potato wild relative species, Solanum commersonii.</title>
        <authorList>
            <person name="Cho K."/>
        </authorList>
    </citation>
    <scope>NUCLEOTIDE SEQUENCE [LARGE SCALE GENOMIC DNA]</scope>
    <source>
        <strain evidence="2">LZ3.2</strain>
        <tissue evidence="2">Leaf</tissue>
    </source>
</reference>
<feature type="compositionally biased region" description="Polar residues" evidence="1">
    <location>
        <begin position="356"/>
        <end position="371"/>
    </location>
</feature>
<dbReference type="SUPFAM" id="SSF48371">
    <property type="entry name" value="ARM repeat"/>
    <property type="match status" value="1"/>
</dbReference>
<dbReference type="InterPro" id="IPR016024">
    <property type="entry name" value="ARM-type_fold"/>
</dbReference>
<feature type="compositionally biased region" description="Basic and acidic residues" evidence="1">
    <location>
        <begin position="2171"/>
        <end position="2190"/>
    </location>
</feature>
<evidence type="ECO:0000256" key="1">
    <source>
        <dbReference type="SAM" id="MobiDB-lite"/>
    </source>
</evidence>
<accession>A0A9J6ASI1</accession>
<comment type="caution">
    <text evidence="2">The sequence shown here is derived from an EMBL/GenBank/DDBJ whole genome shotgun (WGS) entry which is preliminary data.</text>
</comment>
<feature type="region of interest" description="Disordered" evidence="1">
    <location>
        <begin position="2018"/>
        <end position="2090"/>
    </location>
</feature>
<protein>
    <submittedName>
        <fullName evidence="2">Uncharacterized protein</fullName>
    </submittedName>
</protein>
<gene>
    <name evidence="2" type="ORF">H5410_012491</name>
</gene>
<feature type="region of interest" description="Disordered" evidence="1">
    <location>
        <begin position="2102"/>
        <end position="2190"/>
    </location>
</feature>
<feature type="compositionally biased region" description="Polar residues" evidence="1">
    <location>
        <begin position="1150"/>
        <end position="1169"/>
    </location>
</feature>
<feature type="compositionally biased region" description="Polar residues" evidence="1">
    <location>
        <begin position="2072"/>
        <end position="2090"/>
    </location>
</feature>
<sequence length="2190" mass="246787">MEVELEPRVKPLAFKVKGMSRESPLQKASHVLDSDLRNHWSTGTNTKEWILLELDEPCLLSHTRIYNKSVLEWEISAGLRYKDGIGEGGRWFAESLIIVTVLSEGTISQKIYWRVFWVYQKKDLPETFPKVRPRCEAPRRDMMYPMNYTPCRYVRISCLRGSPIAIFFVQLIGITVTGLEPEFQPIVNYLLPHIISSKQDDNDMHLQLLQDITNRLGVFLPQLEADLNSFSDAAEYATRFLAMLAGPLYPILQIVKERETARSVGNVSESEASRNSQPVIALTVSSNFEPRRSRNMSTLIFPTSCYLAFRPDAIFILLRKAYKDSNLGNICRVASWILWKFLEPIIKPPEASHSCSEITTSVPDEGSQSEPSTPPSFADYSDLFGDEFKIPEYTWDSIFSNVLDIGLVEEGILHVLYACVSQPLHCSKLADNASDFWLALPLVQALLPALRPSINSSDPIDEDLSLWKQPFVQKALSQIVGTSSSSVYRPLLRACAGYLSSFSPSNGRAACVLIDLCSGVLAPWMPQVIAKIDLALELLEDLLPVIQGAHHSFARARAALKYIVLALSGVMDDILVKYKDAKHQVLFLVEMLEPYLDPAITPAQSIIAFGNVSSVVLENQEKNCASALNVIHTAVLKPAVLPSLEAEWRRGSVVPSVLLSVLEPHMQLPSDVDLRQSPSVELLGPQLLNVLPLSSVLRNAGASSRSGSHEDSDAKVDSDMTGKGDIPEEVNLLFSPPELNRISLVSGSLEKKCRDLSSDVKKEINHIVEKFTNNQFDHGLLSAIDNTVEYSNLHDDYFQLVSYRDCQMKASEFRRLALDLHSQCEITPEGHDAAIDALLLAAECYVNPFFMVSSRDCSPIMNKLNTKKPCKNHEVSVLRELFEEDNDFKIVADLERKRDKFVLEIILEAAELDRKYQQNSDGECMTPYVEGNDEKLDLSQQDIKSADAITLLRQNQALICDFLIHRLQKEEHPTHEILLQILLFLLHSGTRLNCPPVLIVDTIIKSAEHLNQQLRTFYYQLKEGTVQFNEWKLQAVRRRWILLKRLIIASSGCDEGSELSINHRSGFRFANLVPASAWLQKIPAFSSSTFPLTRFLGWMAISRNAKQYQKEKLFLVSDLSQLTYLLSIFSDELAVVGHLEQKDDKKIEESGSNSSSRKGGESRSPQNGDQSFSVIYPDINQFFPNLQKEFEVFGESILEAVALQLRSFSSAIVPDLLCWFSDFCSWPFVREENQPFCRGSTGFAKGFVAKNAKAIVFYVLEAIVAEHMEALVPEVPTLMQVLVSLCRSSYCDVSFLSSVLQLVKPIISYSLGKCSANENLVSDDSCLKLESLCFDELFDIIKDENHNTPRKDGLCRAMPIFVLASVFPDLSLQRKVELLQSSISCADFASCEPTTSFHDYLCAYQAVIRNCRALLLEILRGWDVIPYAISPLSEMDSAPCDNRSEQHSTFLLDIYSTEMNETNMDDNAVVNKKSHLKVVEVVIFLKDLEALISKLNPTIERCFRIHHKLAESLALVSAESFVYSRCLCLVAEKVPVSEGSEEGILLTMKSISDFTDFWKISLEGLAEMILLLQKNHLWELASVILGSVLAVPQRFSLHSVISNVCSAVKNFLHGAPSIAWRLHSDQWISQLCERGIHTYHECEGSLIDLFSFMLCHPEPEQRFIALKHLGRLMSQDGHSGFALLCSSICDKVASSVSKSSACEPIISALVSGTWDQVALLVSSDPSQRLRIHAMALLVNYVPFSERRNLQSFLAAADTVLQCLTKLSQPTCEGPLAQLSIILFASICLYSPVEDISLIPENIWSSIESFALGGNERFPVSLEKRTCQALCRLRNEGDEAKEMLKEALSSNSQQQMDPDFGHTRETILQVISDLSTVNSYFDFFSKECHQKVLELEEAEIEMELLQKEKTMQELSAEFKDLHQLPFLTDSARQDNRLQQIKEEIKSLEKAKLKEEVVARRQRKLLDRHARQKLLEEAALREAELLQELDRERMAEVEKEIERQRMLELERTKTRELRHSLDLEKEKQAQRELQRELEQVESGVRSRREFSSTNSGRPRERYREREMGRAGNEGTRTSTGMTQPETATSSSMVTMPTVVLSGARQFSGQHPTILQSRDRDECGSSYEENFDGSKDSGDTGSIGDADLVSALEGPSMNFGSSQRHGPRGSKPRQIVERRERDGRRESKWERKH</sequence>
<feature type="compositionally biased region" description="Basic and acidic residues" evidence="1">
    <location>
        <begin position="2018"/>
        <end position="2048"/>
    </location>
</feature>
<feature type="region of interest" description="Disordered" evidence="1">
    <location>
        <begin position="701"/>
        <end position="722"/>
    </location>
</feature>
<dbReference type="OrthoDB" id="1739806at2759"/>